<reference evidence="5" key="1">
    <citation type="journal article" date="2021" name="Front. Microbiol.">
        <title>Comprehensive Comparative Genomics and Phenotyping of Methylobacterium Species.</title>
        <authorList>
            <person name="Alessa O."/>
            <person name="Ogura Y."/>
            <person name="Fujitani Y."/>
            <person name="Takami H."/>
            <person name="Hayashi T."/>
            <person name="Sahin N."/>
            <person name="Tani A."/>
        </authorList>
    </citation>
    <scope>NUCLEOTIDE SEQUENCE</scope>
    <source>
        <strain evidence="5">DSM 17168</strain>
    </source>
</reference>
<dbReference type="InterPro" id="IPR036388">
    <property type="entry name" value="WH-like_DNA-bd_sf"/>
</dbReference>
<dbReference type="PROSITE" id="PS00622">
    <property type="entry name" value="HTH_LUXR_1"/>
    <property type="match status" value="1"/>
</dbReference>
<dbReference type="PROSITE" id="PS50043">
    <property type="entry name" value="HTH_LUXR_2"/>
    <property type="match status" value="1"/>
</dbReference>
<feature type="domain" description="HTH luxR-type" evidence="4">
    <location>
        <begin position="319"/>
        <end position="384"/>
    </location>
</feature>
<accession>A0ABQ4SL92</accession>
<gene>
    <name evidence="5" type="ORF">GMJLKIPL_5144</name>
</gene>
<dbReference type="SUPFAM" id="SSF55785">
    <property type="entry name" value="PYP-like sensor domain (PAS domain)"/>
    <property type="match status" value="1"/>
</dbReference>
<dbReference type="PRINTS" id="PR00038">
    <property type="entry name" value="HTHLUXR"/>
</dbReference>
<dbReference type="SMART" id="SM00421">
    <property type="entry name" value="HTH_LUXR"/>
    <property type="match status" value="1"/>
</dbReference>
<reference evidence="5" key="2">
    <citation type="submission" date="2021-08" db="EMBL/GenBank/DDBJ databases">
        <authorList>
            <person name="Tani A."/>
            <person name="Ola A."/>
            <person name="Ogura Y."/>
            <person name="Katsura K."/>
            <person name="Hayashi T."/>
        </authorList>
    </citation>
    <scope>NUCLEOTIDE SEQUENCE</scope>
    <source>
        <strain evidence="5">DSM 17168</strain>
    </source>
</reference>
<evidence type="ECO:0000313" key="6">
    <source>
        <dbReference type="Proteomes" id="UP001055153"/>
    </source>
</evidence>
<dbReference type="Gene3D" id="1.10.10.10">
    <property type="entry name" value="Winged helix-like DNA-binding domain superfamily/Winged helix DNA-binding domain"/>
    <property type="match status" value="1"/>
</dbReference>
<dbReference type="CDD" id="cd06170">
    <property type="entry name" value="LuxR_C_like"/>
    <property type="match status" value="1"/>
</dbReference>
<dbReference type="Pfam" id="PF00196">
    <property type="entry name" value="GerE"/>
    <property type="match status" value="1"/>
</dbReference>
<dbReference type="PANTHER" id="PTHR44688">
    <property type="entry name" value="DNA-BINDING TRANSCRIPTIONAL ACTIVATOR DEVR_DOSR"/>
    <property type="match status" value="1"/>
</dbReference>
<keyword evidence="1" id="KW-0805">Transcription regulation</keyword>
<dbReference type="Proteomes" id="UP001055153">
    <property type="component" value="Unassembled WGS sequence"/>
</dbReference>
<evidence type="ECO:0000256" key="2">
    <source>
        <dbReference type="ARBA" id="ARBA00023125"/>
    </source>
</evidence>
<evidence type="ECO:0000259" key="4">
    <source>
        <dbReference type="PROSITE" id="PS50043"/>
    </source>
</evidence>
<dbReference type="EMBL" id="BPQQ01000070">
    <property type="protein sequence ID" value="GJE03193.1"/>
    <property type="molecule type" value="Genomic_DNA"/>
</dbReference>
<dbReference type="SUPFAM" id="SSF46894">
    <property type="entry name" value="C-terminal effector domain of the bipartite response regulators"/>
    <property type="match status" value="1"/>
</dbReference>
<protein>
    <recommendedName>
        <fullName evidence="4">HTH luxR-type domain-containing protein</fullName>
    </recommendedName>
</protein>
<proteinExistence type="predicted"/>
<dbReference type="InterPro" id="IPR016032">
    <property type="entry name" value="Sig_transdc_resp-reg_C-effctor"/>
</dbReference>
<dbReference type="PANTHER" id="PTHR44688:SF16">
    <property type="entry name" value="DNA-BINDING TRANSCRIPTIONAL ACTIVATOR DEVR_DOSR"/>
    <property type="match status" value="1"/>
</dbReference>
<dbReference type="InterPro" id="IPR035965">
    <property type="entry name" value="PAS-like_dom_sf"/>
</dbReference>
<keyword evidence="6" id="KW-1185">Reference proteome</keyword>
<sequence>MRRRAAGVRLSGGEGSAVPQPVPDTLIDLIYDAATEAALWPRVIAAIADLLGSEGGVLFGLSIARKRVHFTYDARLDPESHRVHEQRHIQNVWSRVMMHKPAGSIVFSDEILPEADLVGTEFRHDILRPQGLIRNAMVPVTRSGHFQSAFNILRTPGQGPFAERDRAVLGWIVPHLKRAMQLQLRVEAHEALAGAQFAVLDCLAMGVVVLDRTGAVLFANEAARALHAAGGPILLKDGTLTALVPGDAAALHARLRAVAEGRAGGAVRLTDPGGARTAFALVAPLRGRMAGILDDEGLRCAAAAVFVSAGPPPPADPRTMMRLYDLTPAEARVAAELAQGRSYAAIAGSLGISINTVKTHMRRILAKAGVERPAEFASLAATLQLVRL</sequence>
<evidence type="ECO:0000313" key="5">
    <source>
        <dbReference type="EMBL" id="GJE03193.1"/>
    </source>
</evidence>
<organism evidence="5 6">
    <name type="scientific">Methylobacterium isbiliense</name>
    <dbReference type="NCBI Taxonomy" id="315478"/>
    <lineage>
        <taxon>Bacteria</taxon>
        <taxon>Pseudomonadati</taxon>
        <taxon>Pseudomonadota</taxon>
        <taxon>Alphaproteobacteria</taxon>
        <taxon>Hyphomicrobiales</taxon>
        <taxon>Methylobacteriaceae</taxon>
        <taxon>Methylobacterium</taxon>
    </lineage>
</organism>
<keyword evidence="3" id="KW-0804">Transcription</keyword>
<name>A0ABQ4SL92_9HYPH</name>
<comment type="caution">
    <text evidence="5">The sequence shown here is derived from an EMBL/GenBank/DDBJ whole genome shotgun (WGS) entry which is preliminary data.</text>
</comment>
<evidence type="ECO:0000256" key="1">
    <source>
        <dbReference type="ARBA" id="ARBA00023015"/>
    </source>
</evidence>
<dbReference type="InterPro" id="IPR000792">
    <property type="entry name" value="Tscrpt_reg_LuxR_C"/>
</dbReference>
<evidence type="ECO:0000256" key="3">
    <source>
        <dbReference type="ARBA" id="ARBA00023163"/>
    </source>
</evidence>
<keyword evidence="2" id="KW-0238">DNA-binding</keyword>